<dbReference type="RefSeq" id="WP_229664364.1">
    <property type="nucleotide sequence ID" value="NZ_BMIH01000001.1"/>
</dbReference>
<evidence type="ECO:0000259" key="1">
    <source>
        <dbReference type="Pfam" id="PF06057"/>
    </source>
</evidence>
<dbReference type="Pfam" id="PF06057">
    <property type="entry name" value="VirJ"/>
    <property type="match status" value="1"/>
</dbReference>
<feature type="domain" description="Bacterial virulence" evidence="1">
    <location>
        <begin position="74"/>
        <end position="260"/>
    </location>
</feature>
<reference evidence="2" key="1">
    <citation type="journal article" date="2014" name="Int. J. Syst. Evol. Microbiol.">
        <title>Complete genome sequence of Corynebacterium casei LMG S-19264T (=DSM 44701T), isolated from a smear-ripened cheese.</title>
        <authorList>
            <consortium name="US DOE Joint Genome Institute (JGI-PGF)"/>
            <person name="Walter F."/>
            <person name="Albersmeier A."/>
            <person name="Kalinowski J."/>
            <person name="Ruckert C."/>
        </authorList>
    </citation>
    <scope>NUCLEOTIDE SEQUENCE</scope>
    <source>
        <strain evidence="2">CGMCC 1.15330</strain>
    </source>
</reference>
<gene>
    <name evidence="2" type="ORF">GCM10011380_09700</name>
</gene>
<reference evidence="2" key="2">
    <citation type="submission" date="2020-09" db="EMBL/GenBank/DDBJ databases">
        <authorList>
            <person name="Sun Q."/>
            <person name="Zhou Y."/>
        </authorList>
    </citation>
    <scope>NUCLEOTIDE SEQUENCE</scope>
    <source>
        <strain evidence="2">CGMCC 1.15330</strain>
    </source>
</reference>
<protein>
    <recommendedName>
        <fullName evidence="1">Bacterial virulence domain-containing protein</fullName>
    </recommendedName>
</protein>
<dbReference type="InterPro" id="IPR029058">
    <property type="entry name" value="AB_hydrolase_fold"/>
</dbReference>
<keyword evidence="3" id="KW-1185">Reference proteome</keyword>
<evidence type="ECO:0000313" key="2">
    <source>
        <dbReference type="EMBL" id="GGB22194.1"/>
    </source>
</evidence>
<evidence type="ECO:0000313" key="3">
    <source>
        <dbReference type="Proteomes" id="UP000623067"/>
    </source>
</evidence>
<dbReference type="Proteomes" id="UP000623067">
    <property type="component" value="Unassembled WGS sequence"/>
</dbReference>
<sequence length="267" mass="28064">MASLAPNIPFAGFDRRPRSAAPRRPWPRRWQMLAMALPMLAALAMTAAIGVPAVIAGNAFQMLSAGDAAHKGVAAVFVSGDAGLKFGMGKPVTHALAARGLPLLAVSSPAAFGTRRTRAEVDAIVAAAIRRAIDTTGADRIILMGQSYGADMVSVAAPDLPEDLRRHIAAIVVVVPGETAFFRADPLGFSYRGKPDAEPAEGMRALRYAPVVCVQGQEEKDSLCPHLAGTPARVIALPGGHYLKHDDDRLIAAIVQSLQAIDPGLLR</sequence>
<dbReference type="InterPro" id="IPR010333">
    <property type="entry name" value="VirJ"/>
</dbReference>
<organism evidence="2 3">
    <name type="scientific">Sphingomonas metalli</name>
    <dbReference type="NCBI Taxonomy" id="1779358"/>
    <lineage>
        <taxon>Bacteria</taxon>
        <taxon>Pseudomonadati</taxon>
        <taxon>Pseudomonadota</taxon>
        <taxon>Alphaproteobacteria</taxon>
        <taxon>Sphingomonadales</taxon>
        <taxon>Sphingomonadaceae</taxon>
        <taxon>Sphingomonas</taxon>
    </lineage>
</organism>
<name>A0A916SXE2_9SPHN</name>
<accession>A0A916SXE2</accession>
<dbReference type="AlphaFoldDB" id="A0A916SXE2"/>
<comment type="caution">
    <text evidence="2">The sequence shown here is derived from an EMBL/GenBank/DDBJ whole genome shotgun (WGS) entry which is preliminary data.</text>
</comment>
<dbReference type="SUPFAM" id="SSF53474">
    <property type="entry name" value="alpha/beta-Hydrolases"/>
    <property type="match status" value="1"/>
</dbReference>
<dbReference type="Gene3D" id="3.40.50.1820">
    <property type="entry name" value="alpha/beta hydrolase"/>
    <property type="match status" value="1"/>
</dbReference>
<dbReference type="EMBL" id="BMIH01000001">
    <property type="protein sequence ID" value="GGB22194.1"/>
    <property type="molecule type" value="Genomic_DNA"/>
</dbReference>
<proteinExistence type="predicted"/>